<accession>W4QQG4</accession>
<reference evidence="2 3" key="1">
    <citation type="journal article" date="2014" name="Genome Announc.">
        <title>Draft Genome Sequences of Three Alkaliphilic Bacillus Strains, Bacillus wakoensis JCM 9140T, Bacillus akibai JCM 9157T, and Bacillus hemicellulosilyticus JCM 9152T.</title>
        <authorList>
            <person name="Yuki M."/>
            <person name="Oshima K."/>
            <person name="Suda W."/>
            <person name="Oshida Y."/>
            <person name="Kitamura K."/>
            <person name="Iida T."/>
            <person name="Hattori M."/>
            <person name="Ohkuma M."/>
        </authorList>
    </citation>
    <scope>NUCLEOTIDE SEQUENCE [LARGE SCALE GENOMIC DNA]</scope>
    <source>
        <strain evidence="2 3">JCM 9157</strain>
    </source>
</reference>
<dbReference type="Proteomes" id="UP000018896">
    <property type="component" value="Unassembled WGS sequence"/>
</dbReference>
<protein>
    <submittedName>
        <fullName evidence="2">Uncharacterized protein</fullName>
    </submittedName>
</protein>
<dbReference type="Pfam" id="PF17261">
    <property type="entry name" value="DUF5327"/>
    <property type="match status" value="1"/>
</dbReference>
<proteinExistence type="predicted"/>
<organism evidence="2 3">
    <name type="scientific">Halalkalibacter akibai (strain ATCC 43226 / DSM 21942 / CIP 109018 / JCM 9157 / 1139)</name>
    <name type="common">Bacillus akibai</name>
    <dbReference type="NCBI Taxonomy" id="1236973"/>
    <lineage>
        <taxon>Bacteria</taxon>
        <taxon>Bacillati</taxon>
        <taxon>Bacillota</taxon>
        <taxon>Bacilli</taxon>
        <taxon>Bacillales</taxon>
        <taxon>Bacillaceae</taxon>
        <taxon>Halalkalibacter</taxon>
    </lineage>
</organism>
<dbReference type="InterPro" id="IPR035218">
    <property type="entry name" value="DUF5327"/>
</dbReference>
<keyword evidence="3" id="KW-1185">Reference proteome</keyword>
<evidence type="ECO:0000313" key="3">
    <source>
        <dbReference type="Proteomes" id="UP000018896"/>
    </source>
</evidence>
<dbReference type="RefSeq" id="WP_035661882.1">
    <property type="nucleotide sequence ID" value="NZ_BAUV01000003.1"/>
</dbReference>
<gene>
    <name evidence="2" type="ORF">JCM9157_588</name>
</gene>
<evidence type="ECO:0000313" key="2">
    <source>
        <dbReference type="EMBL" id="GAE33574.1"/>
    </source>
</evidence>
<dbReference type="AlphaFoldDB" id="W4QQG4"/>
<name>W4QQG4_HALA3</name>
<feature type="region of interest" description="Disordered" evidence="1">
    <location>
        <begin position="53"/>
        <end position="73"/>
    </location>
</feature>
<dbReference type="EMBL" id="BAUV01000003">
    <property type="protein sequence ID" value="GAE33574.1"/>
    <property type="molecule type" value="Genomic_DNA"/>
</dbReference>
<sequence length="90" mass="10063">MEIPAKKICDQLELQVKKLQNAVQGQDQQSMIESVAAIEAYCQLLKSPTVASRPSMPTYTEVTQKEYSMPTTQTITSAEPEVKGRNILEF</sequence>
<evidence type="ECO:0000256" key="1">
    <source>
        <dbReference type="SAM" id="MobiDB-lite"/>
    </source>
</evidence>
<comment type="caution">
    <text evidence="2">The sequence shown here is derived from an EMBL/GenBank/DDBJ whole genome shotgun (WGS) entry which is preliminary data.</text>
</comment>
<dbReference type="OrthoDB" id="2914030at2"/>